<sequence length="154" mass="17300">MTKVVIVGGGVCSGKSTIIAQLQIACKGMDIEFIEVGDAGEIAGEMARLLGADLEEKSMRMSRIVALEEQLADNVPDLYVHMHTAPSRQNQRIRARRQTGDEHWNHKRLMELDLYQRAVIPQLCLKHGTRYMPVTFDRGVSLADFLPELLNLLK</sequence>
<reference evidence="3 4" key="1">
    <citation type="submission" date="2018-03" db="EMBL/GenBank/DDBJ databases">
        <title>Phage therapy in agriculture - a green tech approach to combat plant pathogenic bacteria.</title>
        <authorList>
            <person name="Carstens A.B."/>
            <person name="Djurhuus A.M."/>
            <person name="Hansen L.H."/>
        </authorList>
    </citation>
    <scope>NUCLEOTIDE SEQUENCE [LARGE SCALE GENOMIC DNA]</scope>
</reference>
<evidence type="ECO:0000313" key="3">
    <source>
        <dbReference type="EMBL" id="AWD90654.1"/>
    </source>
</evidence>
<feature type="domain" description="APS kinase" evidence="2">
    <location>
        <begin position="3"/>
        <end position="102"/>
    </location>
</feature>
<protein>
    <recommendedName>
        <fullName evidence="2">APS kinase domain-containing protein</fullName>
    </recommendedName>
</protein>
<dbReference type="InterPro" id="IPR027417">
    <property type="entry name" value="P-loop_NTPase"/>
</dbReference>
<accession>A0A2S1GMQ2</accession>
<dbReference type="Proteomes" id="UP000247194">
    <property type="component" value="Segment"/>
</dbReference>
<dbReference type="EMBL" id="MH113813">
    <property type="protein sequence ID" value="AWD90654.1"/>
    <property type="molecule type" value="Genomic_DNA"/>
</dbReference>
<proteinExistence type="predicted"/>
<dbReference type="RefSeq" id="YP_009800572.1">
    <property type="nucleotide sequence ID" value="NC_047955.1"/>
</dbReference>
<evidence type="ECO:0000259" key="2">
    <source>
        <dbReference type="Pfam" id="PF01583"/>
    </source>
</evidence>
<organism evidence="3 4">
    <name type="scientific">Pseudomonas phage Nerthus</name>
    <dbReference type="NCBI Taxonomy" id="2163984"/>
    <lineage>
        <taxon>Viruses</taxon>
        <taxon>Duplodnaviria</taxon>
        <taxon>Heunggongvirae</taxon>
        <taxon>Uroviricota</taxon>
        <taxon>Caudoviricetes</taxon>
        <taxon>Autographivirales</taxon>
        <taxon>Autosignataviridae</taxon>
        <taxon>Colwellvirinae</taxon>
        <taxon>Nerthusvirus</taxon>
        <taxon>Nerthusvirus nerthus</taxon>
        <taxon>Uliginvirus nerthus</taxon>
    </lineage>
</organism>
<keyword evidence="1" id="KW-0808">Transferase</keyword>
<evidence type="ECO:0000313" key="4">
    <source>
        <dbReference type="Proteomes" id="UP000247194"/>
    </source>
</evidence>
<dbReference type="GeneID" id="54991072"/>
<keyword evidence="4" id="KW-1185">Reference proteome</keyword>
<dbReference type="InterPro" id="IPR059117">
    <property type="entry name" value="APS_kinase_dom"/>
</dbReference>
<evidence type="ECO:0000256" key="1">
    <source>
        <dbReference type="ARBA" id="ARBA00022679"/>
    </source>
</evidence>
<dbReference type="KEGG" id="vg:54991072"/>
<name>A0A2S1GMQ2_9CAUD</name>
<dbReference type="Pfam" id="PF01583">
    <property type="entry name" value="APS_kinase"/>
    <property type="match status" value="1"/>
</dbReference>
<dbReference type="SUPFAM" id="SSF52540">
    <property type="entry name" value="P-loop containing nucleoside triphosphate hydrolases"/>
    <property type="match status" value="1"/>
</dbReference>